<dbReference type="EMBL" id="UYSU01037715">
    <property type="protein sequence ID" value="VDL99386.1"/>
    <property type="molecule type" value="Genomic_DNA"/>
</dbReference>
<sequence>MKNARPEEFIASFDSALQKCDAGDKCKNAMRQQVANLLLQRQRQTTISKAEERELLQIRKIEDIVTLPADKRSLTVVMDKSQY</sequence>
<dbReference type="WBParaSite" id="SSLN_0001350201-mRNA-1">
    <property type="protein sequence ID" value="SSLN_0001350201-mRNA-1"/>
    <property type="gene ID" value="SSLN_0001350201"/>
</dbReference>
<evidence type="ECO:0000313" key="1">
    <source>
        <dbReference type="EMBL" id="VDL99386.1"/>
    </source>
</evidence>
<reference evidence="1 2" key="2">
    <citation type="submission" date="2018-11" db="EMBL/GenBank/DDBJ databases">
        <authorList>
            <consortium name="Pathogen Informatics"/>
        </authorList>
    </citation>
    <scope>NUCLEOTIDE SEQUENCE [LARGE SCALE GENOMIC DNA]</scope>
    <source>
        <strain evidence="1 2">NST_G2</strain>
    </source>
</reference>
<dbReference type="AlphaFoldDB" id="A0A183T953"/>
<dbReference type="Proteomes" id="UP000275846">
    <property type="component" value="Unassembled WGS sequence"/>
</dbReference>
<reference evidence="3" key="1">
    <citation type="submission" date="2016-06" db="UniProtKB">
        <authorList>
            <consortium name="WormBaseParasite"/>
        </authorList>
    </citation>
    <scope>IDENTIFICATION</scope>
</reference>
<evidence type="ECO:0000313" key="2">
    <source>
        <dbReference type="Proteomes" id="UP000275846"/>
    </source>
</evidence>
<proteinExistence type="predicted"/>
<organism evidence="3">
    <name type="scientific">Schistocephalus solidus</name>
    <name type="common">Tapeworm</name>
    <dbReference type="NCBI Taxonomy" id="70667"/>
    <lineage>
        <taxon>Eukaryota</taxon>
        <taxon>Metazoa</taxon>
        <taxon>Spiralia</taxon>
        <taxon>Lophotrochozoa</taxon>
        <taxon>Platyhelminthes</taxon>
        <taxon>Cestoda</taxon>
        <taxon>Eucestoda</taxon>
        <taxon>Diphyllobothriidea</taxon>
        <taxon>Diphyllobothriidae</taxon>
        <taxon>Schistocephalus</taxon>
    </lineage>
</organism>
<dbReference type="OrthoDB" id="6782675at2759"/>
<evidence type="ECO:0000313" key="3">
    <source>
        <dbReference type="WBParaSite" id="SSLN_0001350201-mRNA-1"/>
    </source>
</evidence>
<protein>
    <submittedName>
        <fullName evidence="1 3">Uncharacterized protein</fullName>
    </submittedName>
</protein>
<name>A0A183T953_SCHSO</name>
<accession>A0A183T953</accession>
<keyword evidence="2" id="KW-1185">Reference proteome</keyword>
<gene>
    <name evidence="1" type="ORF">SSLN_LOCUS13001</name>
</gene>